<dbReference type="GO" id="GO:0005524">
    <property type="term" value="F:ATP binding"/>
    <property type="evidence" value="ECO:0007669"/>
    <property type="project" value="UniProtKB-KW"/>
</dbReference>
<reference evidence="6" key="1">
    <citation type="submission" date="2018-06" db="EMBL/GenBank/DDBJ databases">
        <authorList>
            <person name="Zhirakovskaya E."/>
        </authorList>
    </citation>
    <scope>NUCLEOTIDE SEQUENCE</scope>
</reference>
<dbReference type="PIRSF" id="PIRSF006641">
    <property type="entry name" value="CHP00092"/>
    <property type="match status" value="1"/>
</dbReference>
<dbReference type="Gene3D" id="3.10.20.30">
    <property type="match status" value="1"/>
</dbReference>
<keyword evidence="2" id="KW-0547">Nucleotide-binding</keyword>
<dbReference type="Gene3D" id="1.10.150.300">
    <property type="entry name" value="TGS-like domain"/>
    <property type="match status" value="1"/>
</dbReference>
<dbReference type="GO" id="GO:0046872">
    <property type="term" value="F:metal ion binding"/>
    <property type="evidence" value="ECO:0007669"/>
    <property type="project" value="UniProtKB-KW"/>
</dbReference>
<dbReference type="CDD" id="cd04867">
    <property type="entry name" value="TGS_YchF_OLA1"/>
    <property type="match status" value="1"/>
</dbReference>
<dbReference type="InterPro" id="IPR012676">
    <property type="entry name" value="TGS-like"/>
</dbReference>
<dbReference type="NCBIfam" id="TIGR00092">
    <property type="entry name" value="redox-regulated ATPase YchF"/>
    <property type="match status" value="1"/>
</dbReference>
<keyword evidence="3" id="KW-0067">ATP-binding</keyword>
<organism evidence="6">
    <name type="scientific">hydrothermal vent metagenome</name>
    <dbReference type="NCBI Taxonomy" id="652676"/>
    <lineage>
        <taxon>unclassified sequences</taxon>
        <taxon>metagenomes</taxon>
        <taxon>ecological metagenomes</taxon>
    </lineage>
</organism>
<dbReference type="PRINTS" id="PR00326">
    <property type="entry name" value="GTP1OBG"/>
</dbReference>
<accession>A0A3B1CC99</accession>
<dbReference type="GO" id="GO:0005737">
    <property type="term" value="C:cytoplasm"/>
    <property type="evidence" value="ECO:0007669"/>
    <property type="project" value="TreeGrafter"/>
</dbReference>
<dbReference type="FunFam" id="1.10.150.300:FF:000001">
    <property type="entry name" value="Ribosome-binding ATPase YchF"/>
    <property type="match status" value="1"/>
</dbReference>
<proteinExistence type="predicted"/>
<dbReference type="PANTHER" id="PTHR23305">
    <property type="entry name" value="OBG GTPASE FAMILY"/>
    <property type="match status" value="1"/>
</dbReference>
<feature type="domain" description="YchF C-terminal" evidence="5">
    <location>
        <begin position="277"/>
        <end position="359"/>
    </location>
</feature>
<dbReference type="FunFam" id="3.10.20.30:FF:000001">
    <property type="entry name" value="Ribosome-binding ATPase YchF"/>
    <property type="match status" value="1"/>
</dbReference>
<evidence type="ECO:0000259" key="4">
    <source>
        <dbReference type="Pfam" id="PF01926"/>
    </source>
</evidence>
<dbReference type="InterPro" id="IPR004396">
    <property type="entry name" value="ATPase_YchF/OLA1"/>
</dbReference>
<dbReference type="SUPFAM" id="SSF81271">
    <property type="entry name" value="TGS-like"/>
    <property type="match status" value="1"/>
</dbReference>
<feature type="domain" description="G" evidence="4">
    <location>
        <begin position="2"/>
        <end position="106"/>
    </location>
</feature>
<evidence type="ECO:0000256" key="1">
    <source>
        <dbReference type="ARBA" id="ARBA00022723"/>
    </source>
</evidence>
<sequence>MQIGLVGLQYSGKTTLFNTIAKIEPSEVQMGSEEATIEVVKVPDERLDKLTELFNPKKKINATIEVFDTPGLKMSDDGKVKITSQFLNNVKNNDALFYVIRQFHDDTVPHPMNNVNPVRDIEFLETEFLFYDLAFLEGRIEKLKKEILKIKDEKLRRELPVIEKCYAHVEEEKPLRSLELSEEEFKMLSGYQLLTLKPLLIGINCDEDSIDDVDNILSDITASLTNKDETIIPFFGKIEYELSIMDEEDRTAFMEDYGIKESALSKILKSAYDKLGLQSFFTVGEDECRAWTIKKNYTAQDSAGVIHTDFYNKFIRAEVVHYEDYITHGSFSKCKEAGVWRLEGKQYIVKDGDILNIRHS</sequence>
<dbReference type="SUPFAM" id="SSF52540">
    <property type="entry name" value="P-loop containing nucleoside triphosphate hydrolases"/>
    <property type="match status" value="1"/>
</dbReference>
<dbReference type="Pfam" id="PF01926">
    <property type="entry name" value="MMR_HSR1"/>
    <property type="match status" value="1"/>
</dbReference>
<evidence type="ECO:0000259" key="5">
    <source>
        <dbReference type="Pfam" id="PF06071"/>
    </source>
</evidence>
<dbReference type="GO" id="GO:0016887">
    <property type="term" value="F:ATP hydrolysis activity"/>
    <property type="evidence" value="ECO:0007669"/>
    <property type="project" value="InterPro"/>
</dbReference>
<dbReference type="InterPro" id="IPR012675">
    <property type="entry name" value="Beta-grasp_dom_sf"/>
</dbReference>
<dbReference type="GO" id="GO:0005525">
    <property type="term" value="F:GTP binding"/>
    <property type="evidence" value="ECO:0007669"/>
    <property type="project" value="InterPro"/>
</dbReference>
<evidence type="ECO:0000256" key="2">
    <source>
        <dbReference type="ARBA" id="ARBA00022741"/>
    </source>
</evidence>
<dbReference type="Pfam" id="PF06071">
    <property type="entry name" value="YchF-GTPase_C"/>
    <property type="match status" value="1"/>
</dbReference>
<dbReference type="PANTHER" id="PTHR23305:SF18">
    <property type="entry name" value="OBG-TYPE G DOMAIN-CONTAINING PROTEIN"/>
    <property type="match status" value="1"/>
</dbReference>
<dbReference type="Gene3D" id="3.40.50.300">
    <property type="entry name" value="P-loop containing nucleotide triphosphate hydrolases"/>
    <property type="match status" value="1"/>
</dbReference>
<gene>
    <name evidence="6" type="ORF">MNBD_IGNAVI01-2882</name>
</gene>
<dbReference type="EMBL" id="UOGD01000310">
    <property type="protein sequence ID" value="VAX25822.1"/>
    <property type="molecule type" value="Genomic_DNA"/>
</dbReference>
<evidence type="ECO:0000313" key="6">
    <source>
        <dbReference type="EMBL" id="VAX25822.1"/>
    </source>
</evidence>
<dbReference type="InterPro" id="IPR013029">
    <property type="entry name" value="YchF_C"/>
</dbReference>
<name>A0A3B1CC99_9ZZZZ</name>
<keyword evidence="1" id="KW-0479">Metal-binding</keyword>
<dbReference type="AlphaFoldDB" id="A0A3B1CC99"/>
<dbReference type="InterPro" id="IPR027417">
    <property type="entry name" value="P-loop_NTPase"/>
</dbReference>
<dbReference type="InterPro" id="IPR023192">
    <property type="entry name" value="TGS-like_dom_sf"/>
</dbReference>
<dbReference type="InterPro" id="IPR006073">
    <property type="entry name" value="GTP-bd"/>
</dbReference>
<protein>
    <submittedName>
        <fullName evidence="6">GTP-binding and nucleic acid-binding protein YchF</fullName>
    </submittedName>
</protein>
<evidence type="ECO:0000256" key="3">
    <source>
        <dbReference type="ARBA" id="ARBA00022840"/>
    </source>
</evidence>